<evidence type="ECO:0000313" key="1">
    <source>
        <dbReference type="EMBL" id="RZU32817.1"/>
    </source>
</evidence>
<proteinExistence type="predicted"/>
<name>A0A4Q7Y717_9ACTN</name>
<dbReference type="AlphaFoldDB" id="A0A4Q7Y717"/>
<keyword evidence="2" id="KW-1185">Reference proteome</keyword>
<accession>A0A4Q7Y717</accession>
<sequence length="57" mass="5724">MASAPSVTDVPTGTAVTSCPVCPHALADHDRISLRFCQATQVQLSAGAGTHGCVCPS</sequence>
<dbReference type="RefSeq" id="WP_165400457.1">
    <property type="nucleotide sequence ID" value="NZ_POQT01000012.1"/>
</dbReference>
<reference evidence="1 2" key="1">
    <citation type="submission" date="2019-02" db="EMBL/GenBank/DDBJ databases">
        <title>Sequencing the genomes of 1000 actinobacteria strains.</title>
        <authorList>
            <person name="Klenk H.-P."/>
        </authorList>
    </citation>
    <scope>NUCLEOTIDE SEQUENCE [LARGE SCALE GENOMIC DNA]</scope>
    <source>
        <strain evidence="1 2">DSM 44509</strain>
    </source>
</reference>
<evidence type="ECO:0000313" key="2">
    <source>
        <dbReference type="Proteomes" id="UP000292507"/>
    </source>
</evidence>
<dbReference type="EMBL" id="SHKV01000001">
    <property type="protein sequence ID" value="RZU32817.1"/>
    <property type="molecule type" value="Genomic_DNA"/>
</dbReference>
<protein>
    <submittedName>
        <fullName evidence="1">Uncharacterized protein</fullName>
    </submittedName>
</protein>
<comment type="caution">
    <text evidence="1">The sequence shown here is derived from an EMBL/GenBank/DDBJ whole genome shotgun (WGS) entry which is preliminary data.</text>
</comment>
<gene>
    <name evidence="1" type="ORF">BKA19_2526</name>
</gene>
<dbReference type="Proteomes" id="UP000292507">
    <property type="component" value="Unassembled WGS sequence"/>
</dbReference>
<organism evidence="1 2">
    <name type="scientific">Blastococcus saxobsidens</name>
    <dbReference type="NCBI Taxonomy" id="138336"/>
    <lineage>
        <taxon>Bacteria</taxon>
        <taxon>Bacillati</taxon>
        <taxon>Actinomycetota</taxon>
        <taxon>Actinomycetes</taxon>
        <taxon>Geodermatophilales</taxon>
        <taxon>Geodermatophilaceae</taxon>
        <taxon>Blastococcus</taxon>
    </lineage>
</organism>
<dbReference type="NCBIfam" id="NF038206">
    <property type="entry name" value="RGCVC_fam"/>
    <property type="match status" value="1"/>
</dbReference>